<dbReference type="PRINTS" id="PR00400">
    <property type="entry name" value="TETREPRESSOR"/>
</dbReference>
<dbReference type="PROSITE" id="PS50977">
    <property type="entry name" value="HTH_TETR_2"/>
    <property type="match status" value="1"/>
</dbReference>
<organism evidence="8 9">
    <name type="scientific">Streptomyces inhibens</name>
    <dbReference type="NCBI Taxonomy" id="2293571"/>
    <lineage>
        <taxon>Bacteria</taxon>
        <taxon>Bacillati</taxon>
        <taxon>Actinomycetota</taxon>
        <taxon>Actinomycetes</taxon>
        <taxon>Kitasatosporales</taxon>
        <taxon>Streptomycetaceae</taxon>
        <taxon>Streptomyces</taxon>
    </lineage>
</organism>
<dbReference type="GO" id="GO:0000976">
    <property type="term" value="F:transcription cis-regulatory region binding"/>
    <property type="evidence" value="ECO:0007669"/>
    <property type="project" value="TreeGrafter"/>
</dbReference>
<dbReference type="Gene3D" id="1.10.10.60">
    <property type="entry name" value="Homeodomain-like"/>
    <property type="match status" value="1"/>
</dbReference>
<reference evidence="8 9" key="1">
    <citation type="submission" date="2018-08" db="EMBL/GenBank/DDBJ databases">
        <title>Streptomyces NEAU-D10 sp. nov., a novel Actinomycete isolated from soil.</title>
        <authorList>
            <person name="Jin L."/>
        </authorList>
    </citation>
    <scope>NUCLEOTIDE SEQUENCE [LARGE SCALE GENOMIC DNA]</scope>
    <source>
        <strain evidence="8 9">NEAU-D10</strain>
    </source>
</reference>
<proteinExistence type="predicted"/>
<dbReference type="Proteomes" id="UP000262477">
    <property type="component" value="Unassembled WGS sequence"/>
</dbReference>
<sequence>MTRTALTGEEVLAAAARLVRAQGPAALTMRRLATELGTAVTSIYWHVGNRESLLDALVERTVREMGEIHPVGHTPHARIVSVARALRTALRERPQLIAMVHERGLTERMFLPAQQALVHEMHTAGLRGELAAEAVRAVQFQVVGFVLVERNRERSPEQHPSEGELWDSPTAGHDPALARALAGPVDAERLFVVSLEALVTSLLSPGEPVGGPAG</sequence>
<feature type="DNA-binding region" description="H-T-H motif" evidence="5">
    <location>
        <begin position="28"/>
        <end position="47"/>
    </location>
</feature>
<dbReference type="EMBL" id="QUAC01000135">
    <property type="protein sequence ID" value="REK89156.1"/>
    <property type="molecule type" value="Genomic_DNA"/>
</dbReference>
<dbReference type="InterPro" id="IPR036271">
    <property type="entry name" value="Tet_transcr_reg_TetR-rel_C_sf"/>
</dbReference>
<dbReference type="PANTHER" id="PTHR30055:SF151">
    <property type="entry name" value="TRANSCRIPTIONAL REGULATORY PROTEIN"/>
    <property type="match status" value="1"/>
</dbReference>
<dbReference type="InterPro" id="IPR004111">
    <property type="entry name" value="Repressor_TetR_C"/>
</dbReference>
<evidence type="ECO:0000256" key="2">
    <source>
        <dbReference type="ARBA" id="ARBA00023015"/>
    </source>
</evidence>
<evidence type="ECO:0000256" key="4">
    <source>
        <dbReference type="ARBA" id="ARBA00023163"/>
    </source>
</evidence>
<evidence type="ECO:0000259" key="7">
    <source>
        <dbReference type="PROSITE" id="PS50977"/>
    </source>
</evidence>
<evidence type="ECO:0000256" key="3">
    <source>
        <dbReference type="ARBA" id="ARBA00023125"/>
    </source>
</evidence>
<evidence type="ECO:0000256" key="1">
    <source>
        <dbReference type="ARBA" id="ARBA00022491"/>
    </source>
</evidence>
<dbReference type="InterPro" id="IPR003012">
    <property type="entry name" value="Tet_transcr_reg_TetR"/>
</dbReference>
<evidence type="ECO:0000313" key="8">
    <source>
        <dbReference type="EMBL" id="REK89156.1"/>
    </source>
</evidence>
<keyword evidence="3 5" id="KW-0238">DNA-binding</keyword>
<name>A0A371Q336_STRIH</name>
<dbReference type="InterPro" id="IPR001647">
    <property type="entry name" value="HTH_TetR"/>
</dbReference>
<comment type="caution">
    <text evidence="8">The sequence shown here is derived from an EMBL/GenBank/DDBJ whole genome shotgun (WGS) entry which is preliminary data.</text>
</comment>
<protein>
    <submittedName>
        <fullName evidence="8">TetR/AcrR family transcriptional regulator</fullName>
    </submittedName>
</protein>
<keyword evidence="9" id="KW-1185">Reference proteome</keyword>
<dbReference type="OrthoDB" id="4773059at2"/>
<dbReference type="InterPro" id="IPR009057">
    <property type="entry name" value="Homeodomain-like_sf"/>
</dbReference>
<accession>A0A371Q336</accession>
<dbReference type="SUPFAM" id="SSF48498">
    <property type="entry name" value="Tetracyclin repressor-like, C-terminal domain"/>
    <property type="match status" value="1"/>
</dbReference>
<dbReference type="GO" id="GO:0045892">
    <property type="term" value="P:negative regulation of DNA-templated transcription"/>
    <property type="evidence" value="ECO:0007669"/>
    <property type="project" value="InterPro"/>
</dbReference>
<feature type="region of interest" description="Disordered" evidence="6">
    <location>
        <begin position="152"/>
        <end position="171"/>
    </location>
</feature>
<gene>
    <name evidence="8" type="ORF">DY245_17320</name>
</gene>
<evidence type="ECO:0000256" key="5">
    <source>
        <dbReference type="PROSITE-ProRule" id="PRU00335"/>
    </source>
</evidence>
<dbReference type="PANTHER" id="PTHR30055">
    <property type="entry name" value="HTH-TYPE TRANSCRIPTIONAL REGULATOR RUTR"/>
    <property type="match status" value="1"/>
</dbReference>
<dbReference type="GO" id="GO:0003700">
    <property type="term" value="F:DNA-binding transcription factor activity"/>
    <property type="evidence" value="ECO:0007669"/>
    <property type="project" value="TreeGrafter"/>
</dbReference>
<dbReference type="Pfam" id="PF00440">
    <property type="entry name" value="TetR_N"/>
    <property type="match status" value="1"/>
</dbReference>
<dbReference type="AlphaFoldDB" id="A0A371Q336"/>
<evidence type="ECO:0000313" key="9">
    <source>
        <dbReference type="Proteomes" id="UP000262477"/>
    </source>
</evidence>
<evidence type="ECO:0000256" key="6">
    <source>
        <dbReference type="SAM" id="MobiDB-lite"/>
    </source>
</evidence>
<keyword evidence="4" id="KW-0804">Transcription</keyword>
<dbReference type="RefSeq" id="WP_128508153.1">
    <property type="nucleotide sequence ID" value="NZ_QUAC01000135.1"/>
</dbReference>
<keyword evidence="2" id="KW-0805">Transcription regulation</keyword>
<feature type="compositionally biased region" description="Basic and acidic residues" evidence="6">
    <location>
        <begin position="152"/>
        <end position="162"/>
    </location>
</feature>
<dbReference type="GO" id="GO:0046677">
    <property type="term" value="P:response to antibiotic"/>
    <property type="evidence" value="ECO:0007669"/>
    <property type="project" value="InterPro"/>
</dbReference>
<keyword evidence="1" id="KW-0678">Repressor</keyword>
<dbReference type="Pfam" id="PF02909">
    <property type="entry name" value="TetR_C_1"/>
    <property type="match status" value="1"/>
</dbReference>
<feature type="domain" description="HTH tetR-type" evidence="7">
    <location>
        <begin position="5"/>
        <end position="65"/>
    </location>
</feature>
<dbReference type="InterPro" id="IPR050109">
    <property type="entry name" value="HTH-type_TetR-like_transc_reg"/>
</dbReference>
<dbReference type="SUPFAM" id="SSF46689">
    <property type="entry name" value="Homeodomain-like"/>
    <property type="match status" value="1"/>
</dbReference>
<dbReference type="Gene3D" id="1.10.357.10">
    <property type="entry name" value="Tetracycline Repressor, domain 2"/>
    <property type="match status" value="1"/>
</dbReference>